<feature type="signal peptide" evidence="3">
    <location>
        <begin position="1"/>
        <end position="24"/>
    </location>
</feature>
<dbReference type="InterPro" id="IPR036908">
    <property type="entry name" value="RlpA-like_sf"/>
</dbReference>
<dbReference type="PROSITE" id="PS51782">
    <property type="entry name" value="LYSM"/>
    <property type="match status" value="2"/>
</dbReference>
<dbReference type="AlphaFoldDB" id="A0A1I1UGI4"/>
<feature type="chain" id="PRO_5011509634" evidence="3">
    <location>
        <begin position="25"/>
        <end position="273"/>
    </location>
</feature>
<keyword evidence="6" id="KW-1185">Reference proteome</keyword>
<keyword evidence="1 3" id="KW-0732">Signal</keyword>
<feature type="domain" description="LysM" evidence="4">
    <location>
        <begin position="25"/>
        <end position="68"/>
    </location>
</feature>
<dbReference type="EMBL" id="FOMR01000003">
    <property type="protein sequence ID" value="SFD69879.1"/>
    <property type="molecule type" value="Genomic_DNA"/>
</dbReference>
<dbReference type="OrthoDB" id="9798935at2"/>
<evidence type="ECO:0000256" key="2">
    <source>
        <dbReference type="SAM" id="MobiDB-lite"/>
    </source>
</evidence>
<dbReference type="Gene3D" id="2.40.40.10">
    <property type="entry name" value="RlpA-like domain"/>
    <property type="match status" value="1"/>
</dbReference>
<dbReference type="InterPro" id="IPR018392">
    <property type="entry name" value="LysM"/>
</dbReference>
<dbReference type="InterPro" id="IPR010611">
    <property type="entry name" value="3D_dom"/>
</dbReference>
<dbReference type="CDD" id="cd00118">
    <property type="entry name" value="LysM"/>
    <property type="match status" value="2"/>
</dbReference>
<dbReference type="RefSeq" id="WP_090082726.1">
    <property type="nucleotide sequence ID" value="NZ_FOMR01000003.1"/>
</dbReference>
<dbReference type="InterPro" id="IPR051933">
    <property type="entry name" value="Resuscitation_pf_RpfB"/>
</dbReference>
<dbReference type="CDD" id="cd22786">
    <property type="entry name" value="DPBB_YuiC-like"/>
    <property type="match status" value="1"/>
</dbReference>
<dbReference type="Gene3D" id="3.10.350.10">
    <property type="entry name" value="LysM domain"/>
    <property type="match status" value="2"/>
</dbReference>
<dbReference type="GO" id="GO:0004553">
    <property type="term" value="F:hydrolase activity, hydrolyzing O-glycosyl compounds"/>
    <property type="evidence" value="ECO:0007669"/>
    <property type="project" value="InterPro"/>
</dbReference>
<evidence type="ECO:0000259" key="4">
    <source>
        <dbReference type="PROSITE" id="PS51782"/>
    </source>
</evidence>
<accession>A0A1I1UGI4</accession>
<organism evidence="5 6">
    <name type="scientific">Lentibacillus persicus</name>
    <dbReference type="NCBI Taxonomy" id="640948"/>
    <lineage>
        <taxon>Bacteria</taxon>
        <taxon>Bacillati</taxon>
        <taxon>Bacillota</taxon>
        <taxon>Bacilli</taxon>
        <taxon>Bacillales</taxon>
        <taxon>Bacillaceae</taxon>
        <taxon>Lentibacillus</taxon>
    </lineage>
</organism>
<dbReference type="PANTHER" id="PTHR39160">
    <property type="entry name" value="CELL WALL-BINDING PROTEIN YOCH"/>
    <property type="match status" value="1"/>
</dbReference>
<evidence type="ECO:0000313" key="6">
    <source>
        <dbReference type="Proteomes" id="UP000199474"/>
    </source>
</evidence>
<dbReference type="Pfam" id="PF06725">
    <property type="entry name" value="3D"/>
    <property type="match status" value="1"/>
</dbReference>
<dbReference type="SMART" id="SM00257">
    <property type="entry name" value="LysM"/>
    <property type="match status" value="2"/>
</dbReference>
<dbReference type="GO" id="GO:0019867">
    <property type="term" value="C:outer membrane"/>
    <property type="evidence" value="ECO:0007669"/>
    <property type="project" value="InterPro"/>
</dbReference>
<dbReference type="SUPFAM" id="SSF54106">
    <property type="entry name" value="LysM domain"/>
    <property type="match status" value="2"/>
</dbReference>
<dbReference type="PANTHER" id="PTHR39160:SF6">
    <property type="entry name" value="CELL WALL-BINDING PROTEIN YOCH"/>
    <property type="match status" value="1"/>
</dbReference>
<dbReference type="STRING" id="640948.SAMN05216238_103205"/>
<proteinExistence type="predicted"/>
<dbReference type="Proteomes" id="UP000199474">
    <property type="component" value="Unassembled WGS sequence"/>
</dbReference>
<gene>
    <name evidence="5" type="ORF">SAMN05216238_103205</name>
</gene>
<dbReference type="Pfam" id="PF01476">
    <property type="entry name" value="LysM"/>
    <property type="match status" value="2"/>
</dbReference>
<dbReference type="GO" id="GO:0009254">
    <property type="term" value="P:peptidoglycan turnover"/>
    <property type="evidence" value="ECO:0007669"/>
    <property type="project" value="InterPro"/>
</dbReference>
<protein>
    <submittedName>
        <fullName evidence="5">3D (Asp-Asp-Asp) domain-containing protein</fullName>
    </submittedName>
</protein>
<reference evidence="6" key="1">
    <citation type="submission" date="2016-10" db="EMBL/GenBank/DDBJ databases">
        <authorList>
            <person name="Varghese N."/>
            <person name="Submissions S."/>
        </authorList>
    </citation>
    <scope>NUCLEOTIDE SEQUENCE [LARGE SCALE GENOMIC DNA]</scope>
    <source>
        <strain evidence="6">DSM 22530</strain>
    </source>
</reference>
<name>A0A1I1UGI4_9BACI</name>
<feature type="compositionally biased region" description="Low complexity" evidence="2">
    <location>
        <begin position="122"/>
        <end position="172"/>
    </location>
</feature>
<evidence type="ECO:0000256" key="3">
    <source>
        <dbReference type="SAM" id="SignalP"/>
    </source>
</evidence>
<dbReference type="InterPro" id="IPR036779">
    <property type="entry name" value="LysM_dom_sf"/>
</dbReference>
<sequence>MKKLVASIATGVFLAGATVTTASAAEYEVEKGDTLWGIAKEKDTTVEELVEINDLNTTTIQPKQTLYLDELYTVEKGDTLFGISKENDVSVNELKKWNNLNSDIIVVGQELDLNGANIEQNENASASEPSESSSNKSSQSEASAEPETSSEPAQTASSNDSNEASAAEASSSQNDPEGKTVTVSATAYTADCAGCSGVTATGVDLNANPNKKVIAVDPNVIPLGSKVHVEGYGTAIAADTGGAINGNKIDVHVPTKDEAYSWGVRTVDVTIVD</sequence>
<evidence type="ECO:0000256" key="1">
    <source>
        <dbReference type="ARBA" id="ARBA00022729"/>
    </source>
</evidence>
<evidence type="ECO:0000313" key="5">
    <source>
        <dbReference type="EMBL" id="SFD69879.1"/>
    </source>
</evidence>
<dbReference type="SUPFAM" id="SSF50685">
    <property type="entry name" value="Barwin-like endoglucanases"/>
    <property type="match status" value="1"/>
</dbReference>
<feature type="domain" description="LysM" evidence="4">
    <location>
        <begin position="70"/>
        <end position="113"/>
    </location>
</feature>
<feature type="region of interest" description="Disordered" evidence="2">
    <location>
        <begin position="122"/>
        <end position="180"/>
    </location>
</feature>